<evidence type="ECO:0000313" key="1">
    <source>
        <dbReference type="EMBL" id="SDI35361.1"/>
    </source>
</evidence>
<name>A0A1G8JW40_9CLOT</name>
<dbReference type="RefSeq" id="WP_031577669.1">
    <property type="nucleotide sequence ID" value="NZ_FNDZ01000002.1"/>
</dbReference>
<protein>
    <submittedName>
        <fullName evidence="1">Uncharacterized protein</fullName>
    </submittedName>
</protein>
<proteinExistence type="predicted"/>
<reference evidence="1 2" key="1">
    <citation type="submission" date="2016-10" db="EMBL/GenBank/DDBJ databases">
        <authorList>
            <person name="de Groot N.N."/>
        </authorList>
    </citation>
    <scope>NUCLEOTIDE SEQUENCE [LARGE SCALE GENOMIC DNA]</scope>
    <source>
        <strain evidence="1 2">CGMCC 1.5058</strain>
    </source>
</reference>
<organism evidence="1 2">
    <name type="scientific">Proteiniclasticum ruminis</name>
    <dbReference type="NCBI Taxonomy" id="398199"/>
    <lineage>
        <taxon>Bacteria</taxon>
        <taxon>Bacillati</taxon>
        <taxon>Bacillota</taxon>
        <taxon>Clostridia</taxon>
        <taxon>Eubacteriales</taxon>
        <taxon>Clostridiaceae</taxon>
        <taxon>Proteiniclasticum</taxon>
    </lineage>
</organism>
<dbReference type="Proteomes" id="UP000183255">
    <property type="component" value="Unassembled WGS sequence"/>
</dbReference>
<evidence type="ECO:0000313" key="2">
    <source>
        <dbReference type="Proteomes" id="UP000183255"/>
    </source>
</evidence>
<dbReference type="AlphaFoldDB" id="A0A1G8JW40"/>
<gene>
    <name evidence="1" type="ORF">SAMN05421804_102126</name>
</gene>
<sequence length="183" mass="21464">MVNKFPLPVKSNAFQDLQLDPSFLKIPQDKYEDIVETAWSRGQIEGQKFIDRYGRNCNFQEILHDSGILVKELDKDYTLGETRYFCEYISGKKEIHLYKKSIEIWAEKNLLPYDVSKNYILSHEYFHYLEWTVLGLTSKLYMVPMIEIGKLKIGKTGIRAMSEIAANAFVNTVFRLEENDNEF</sequence>
<accession>A0A1G8JW40</accession>
<dbReference type="EMBL" id="FNDZ01000002">
    <property type="protein sequence ID" value="SDI35361.1"/>
    <property type="molecule type" value="Genomic_DNA"/>
</dbReference>